<feature type="signal peptide" evidence="3">
    <location>
        <begin position="1"/>
        <end position="26"/>
    </location>
</feature>
<feature type="chain" id="PRO_5035204733" evidence="3">
    <location>
        <begin position="27"/>
        <end position="236"/>
    </location>
</feature>
<evidence type="ECO:0000256" key="1">
    <source>
        <dbReference type="SAM" id="MobiDB-lite"/>
    </source>
</evidence>
<comment type="caution">
    <text evidence="4">The sequence shown here is derived from an EMBL/GenBank/DDBJ whole genome shotgun (WGS) entry which is preliminary data.</text>
</comment>
<dbReference type="AlphaFoldDB" id="A0A8J4XRC8"/>
<evidence type="ECO:0000256" key="2">
    <source>
        <dbReference type="SAM" id="Phobius"/>
    </source>
</evidence>
<keyword evidence="2" id="KW-0812">Transmembrane</keyword>
<feature type="transmembrane region" description="Helical" evidence="2">
    <location>
        <begin position="187"/>
        <end position="210"/>
    </location>
</feature>
<evidence type="ECO:0000313" key="4">
    <source>
        <dbReference type="EMBL" id="KAG0710189.1"/>
    </source>
</evidence>
<evidence type="ECO:0000256" key="3">
    <source>
        <dbReference type="SAM" id="SignalP"/>
    </source>
</evidence>
<dbReference type="EMBL" id="JACEEZ010024447">
    <property type="protein sequence ID" value="KAG0710189.1"/>
    <property type="molecule type" value="Genomic_DNA"/>
</dbReference>
<organism evidence="4 5">
    <name type="scientific">Chionoecetes opilio</name>
    <name type="common">Atlantic snow crab</name>
    <name type="synonym">Cancer opilio</name>
    <dbReference type="NCBI Taxonomy" id="41210"/>
    <lineage>
        <taxon>Eukaryota</taxon>
        <taxon>Metazoa</taxon>
        <taxon>Ecdysozoa</taxon>
        <taxon>Arthropoda</taxon>
        <taxon>Crustacea</taxon>
        <taxon>Multicrustacea</taxon>
        <taxon>Malacostraca</taxon>
        <taxon>Eumalacostraca</taxon>
        <taxon>Eucarida</taxon>
        <taxon>Decapoda</taxon>
        <taxon>Pleocyemata</taxon>
        <taxon>Brachyura</taxon>
        <taxon>Eubrachyura</taxon>
        <taxon>Majoidea</taxon>
        <taxon>Majidae</taxon>
        <taxon>Chionoecetes</taxon>
    </lineage>
</organism>
<proteinExistence type="predicted"/>
<sequence>MAAPPRRPRLALWVLMLGLTKLFSLAASAHLKKTSGGSREEMLLPDEQVAFVLFRIAEAGEKTQNEEEGTKSKGNNPASGREEERGEDDEDTTLDTGRKQRSVSLRDGDISLTYFVYPLQRVYIPAANLSRRQLPPSWWGRKVVVSSEPPVYWRLCHSLHDCEGPPHALHNTTASGTPTGDPELDRILVIVLGATCGTLLLLCLALTALVRHLRKRPPTHPVRIDTIDAHQFTTRM</sequence>
<dbReference type="Proteomes" id="UP000770661">
    <property type="component" value="Unassembled WGS sequence"/>
</dbReference>
<keyword evidence="2" id="KW-1133">Transmembrane helix</keyword>
<protein>
    <submittedName>
        <fullName evidence="4">Uncharacterized protein</fullName>
    </submittedName>
</protein>
<reference evidence="4" key="1">
    <citation type="submission" date="2020-07" db="EMBL/GenBank/DDBJ databases">
        <title>The High-quality genome of the commercially important snow crab, Chionoecetes opilio.</title>
        <authorList>
            <person name="Jeong J.-H."/>
            <person name="Ryu S."/>
        </authorList>
    </citation>
    <scope>NUCLEOTIDE SEQUENCE</scope>
    <source>
        <strain evidence="4">MADBK_172401_WGS</strain>
        <tissue evidence="4">Digestive gland</tissue>
    </source>
</reference>
<accession>A0A8J4XRC8</accession>
<gene>
    <name evidence="4" type="ORF">GWK47_023309</name>
</gene>
<keyword evidence="5" id="KW-1185">Reference proteome</keyword>
<name>A0A8J4XRC8_CHIOP</name>
<feature type="region of interest" description="Disordered" evidence="1">
    <location>
        <begin position="62"/>
        <end position="100"/>
    </location>
</feature>
<keyword evidence="3" id="KW-0732">Signal</keyword>
<keyword evidence="2" id="KW-0472">Membrane</keyword>
<evidence type="ECO:0000313" key="5">
    <source>
        <dbReference type="Proteomes" id="UP000770661"/>
    </source>
</evidence>
<feature type="compositionally biased region" description="Basic and acidic residues" evidence="1">
    <location>
        <begin position="62"/>
        <end position="71"/>
    </location>
</feature>
<dbReference type="OrthoDB" id="10645184at2759"/>